<evidence type="ECO:0000256" key="1">
    <source>
        <dbReference type="SAM" id="MobiDB-lite"/>
    </source>
</evidence>
<dbReference type="Pfam" id="PF06483">
    <property type="entry name" value="ChiC"/>
    <property type="match status" value="1"/>
</dbReference>
<dbReference type="Proteomes" id="UP001596509">
    <property type="component" value="Unassembled WGS sequence"/>
</dbReference>
<evidence type="ECO:0000313" key="3">
    <source>
        <dbReference type="EMBL" id="MFC7351878.1"/>
    </source>
</evidence>
<accession>A0ABW2MDD0</accession>
<evidence type="ECO:0000259" key="2">
    <source>
        <dbReference type="Pfam" id="PF06483"/>
    </source>
</evidence>
<gene>
    <name evidence="3" type="ORF">ACFQW9_14640</name>
</gene>
<sequence length="51" mass="5809">MFAADRVNDHLGRRRSGYHEHHRRHLPGDTEFRFDYGTSAPGTARDQSGLG</sequence>
<feature type="compositionally biased region" description="Basic residues" evidence="1">
    <location>
        <begin position="12"/>
        <end position="25"/>
    </location>
</feature>
<proteinExistence type="predicted"/>
<comment type="caution">
    <text evidence="3">The sequence shown here is derived from an EMBL/GenBank/DDBJ whole genome shotgun (WGS) entry which is preliminary data.</text>
</comment>
<organism evidence="3 4">
    <name type="scientific">Streptomyces caviscabies</name>
    <dbReference type="NCBI Taxonomy" id="90079"/>
    <lineage>
        <taxon>Bacteria</taxon>
        <taxon>Bacillati</taxon>
        <taxon>Actinomycetota</taxon>
        <taxon>Actinomycetes</taxon>
        <taxon>Kitasatosporales</taxon>
        <taxon>Streptomycetaceae</taxon>
        <taxon>Streptomyces</taxon>
    </lineage>
</organism>
<feature type="region of interest" description="Disordered" evidence="1">
    <location>
        <begin position="1"/>
        <end position="51"/>
    </location>
</feature>
<keyword evidence="4" id="KW-1185">Reference proteome</keyword>
<dbReference type="RefSeq" id="WP_381039418.1">
    <property type="nucleotide sequence ID" value="NZ_JBHTCK010000003.1"/>
</dbReference>
<dbReference type="EMBL" id="JBHTCK010000003">
    <property type="protein sequence ID" value="MFC7351878.1"/>
    <property type="molecule type" value="Genomic_DNA"/>
</dbReference>
<dbReference type="InterPro" id="IPR009470">
    <property type="entry name" value="Chi_C"/>
</dbReference>
<feature type="domain" description="Chitinase C-terminal" evidence="2">
    <location>
        <begin position="23"/>
        <end position="51"/>
    </location>
</feature>
<feature type="compositionally biased region" description="Basic and acidic residues" evidence="1">
    <location>
        <begin position="1"/>
        <end position="11"/>
    </location>
</feature>
<name>A0ABW2MDD0_9ACTN</name>
<evidence type="ECO:0000313" key="4">
    <source>
        <dbReference type="Proteomes" id="UP001596509"/>
    </source>
</evidence>
<reference evidence="4" key="1">
    <citation type="journal article" date="2019" name="Int. J. Syst. Evol. Microbiol.">
        <title>The Global Catalogue of Microorganisms (GCM) 10K type strain sequencing project: providing services to taxonomists for standard genome sequencing and annotation.</title>
        <authorList>
            <consortium name="The Broad Institute Genomics Platform"/>
            <consortium name="The Broad Institute Genome Sequencing Center for Infectious Disease"/>
            <person name="Wu L."/>
            <person name="Ma J."/>
        </authorList>
    </citation>
    <scope>NUCLEOTIDE SEQUENCE [LARGE SCALE GENOMIC DNA]</scope>
    <source>
        <strain evidence="4">ICMP 19430</strain>
    </source>
</reference>
<protein>
    <submittedName>
        <fullName evidence="3">Chitinase C-terminal domain-containing protein</fullName>
    </submittedName>
</protein>